<dbReference type="InterPro" id="IPR013557">
    <property type="entry name" value="AntA/B_antirep"/>
</dbReference>
<keyword evidence="1" id="KW-0472">Membrane</keyword>
<protein>
    <recommendedName>
        <fullName evidence="2">AntA/AntB antirepressor domain-containing protein</fullName>
    </recommendedName>
</protein>
<feature type="domain" description="AntA/AntB antirepressor" evidence="2">
    <location>
        <begin position="53"/>
        <end position="121"/>
    </location>
</feature>
<name>A0A2S5CIR1_9GAMM</name>
<dbReference type="Proteomes" id="UP000237423">
    <property type="component" value="Unassembled WGS sequence"/>
</dbReference>
<dbReference type="EMBL" id="PGFZ01000009">
    <property type="protein sequence ID" value="POZ50686.1"/>
    <property type="molecule type" value="Genomic_DNA"/>
</dbReference>
<proteinExistence type="predicted"/>
<comment type="caution">
    <text evidence="3">The sequence shown here is derived from an EMBL/GenBank/DDBJ whole genome shotgun (WGS) entry which is preliminary data.</text>
</comment>
<keyword evidence="1" id="KW-0812">Transmembrane</keyword>
<organism evidence="3 4">
    <name type="scientific">Methylovulum psychrotolerans</name>
    <dbReference type="NCBI Taxonomy" id="1704499"/>
    <lineage>
        <taxon>Bacteria</taxon>
        <taxon>Pseudomonadati</taxon>
        <taxon>Pseudomonadota</taxon>
        <taxon>Gammaproteobacteria</taxon>
        <taxon>Methylococcales</taxon>
        <taxon>Methylococcaceae</taxon>
        <taxon>Methylovulum</taxon>
    </lineage>
</organism>
<keyword evidence="1" id="KW-1133">Transmembrane helix</keyword>
<evidence type="ECO:0000313" key="4">
    <source>
        <dbReference type="Proteomes" id="UP000237423"/>
    </source>
</evidence>
<evidence type="ECO:0000259" key="2">
    <source>
        <dbReference type="Pfam" id="PF08346"/>
    </source>
</evidence>
<reference evidence="3 4" key="1">
    <citation type="submission" date="2017-11" db="EMBL/GenBank/DDBJ databases">
        <title>Draft Genome Sequence of Methylobacter psychrotolerans Sph1T, an Obligate Methanotroph from Low-Temperature Environments.</title>
        <authorList>
            <person name="Oshkin I.Y."/>
            <person name="Miroshnikov K."/>
            <person name="Belova S.E."/>
            <person name="Korzhenkov A."/>
            <person name="Toshchakov S.V."/>
            <person name="Dedysh S.N."/>
        </authorList>
    </citation>
    <scope>NUCLEOTIDE SEQUENCE [LARGE SCALE GENOMIC DNA]</scope>
    <source>
        <strain evidence="3 4">Sph1</strain>
    </source>
</reference>
<sequence>MVWDKGKGMTKTDADAVGIGVGGDAPMLMPSGADGLVPVLFMAEIGGTLRPAVDARALHRFLGVKQDFLVWVKNRMAEYGFIEGLDFLPPQMGEQENAGLQTTIDYHLSLDMANVLAMVEKSDQGRAALLARTGQTRPEAPPPDAGKVVPLPADRVPVLLAVLVALGVFWGLAFSCHGP</sequence>
<accession>A0A2S5CIR1</accession>
<dbReference type="AlphaFoldDB" id="A0A2S5CIR1"/>
<feature type="transmembrane region" description="Helical" evidence="1">
    <location>
        <begin position="156"/>
        <end position="174"/>
    </location>
</feature>
<gene>
    <name evidence="3" type="ORF">AADEFJLK_03583</name>
</gene>
<dbReference type="Pfam" id="PF08346">
    <property type="entry name" value="AntA"/>
    <property type="match status" value="1"/>
</dbReference>
<evidence type="ECO:0000256" key="1">
    <source>
        <dbReference type="SAM" id="Phobius"/>
    </source>
</evidence>
<evidence type="ECO:0000313" key="3">
    <source>
        <dbReference type="EMBL" id="POZ50686.1"/>
    </source>
</evidence>